<protein>
    <submittedName>
        <fullName evidence="2">Uncharacterized protein</fullName>
    </submittedName>
</protein>
<feature type="region of interest" description="Disordered" evidence="1">
    <location>
        <begin position="102"/>
        <end position="126"/>
    </location>
</feature>
<dbReference type="AlphaFoldDB" id="A0AAV0TJF1"/>
<reference evidence="2" key="1">
    <citation type="submission" date="2022-12" db="EMBL/GenBank/DDBJ databases">
        <authorList>
            <person name="Webb A."/>
        </authorList>
    </citation>
    <scope>NUCLEOTIDE SEQUENCE</scope>
    <source>
        <strain evidence="2">Pd1</strain>
    </source>
</reference>
<dbReference type="EMBL" id="CANTFM010000468">
    <property type="protein sequence ID" value="CAI5722439.1"/>
    <property type="molecule type" value="Genomic_DNA"/>
</dbReference>
<comment type="caution">
    <text evidence="2">The sequence shown here is derived from an EMBL/GenBank/DDBJ whole genome shotgun (WGS) entry which is preliminary data.</text>
</comment>
<gene>
    <name evidence="2" type="ORF">PDE001_LOCUS2684</name>
</gene>
<evidence type="ECO:0000256" key="1">
    <source>
        <dbReference type="SAM" id="MobiDB-lite"/>
    </source>
</evidence>
<accession>A0AAV0TJF1</accession>
<evidence type="ECO:0000313" key="3">
    <source>
        <dbReference type="Proteomes" id="UP001162029"/>
    </source>
</evidence>
<name>A0AAV0TJF1_9STRA</name>
<keyword evidence="3" id="KW-1185">Reference proteome</keyword>
<feature type="compositionally biased region" description="Low complexity" evidence="1">
    <location>
        <begin position="105"/>
        <end position="119"/>
    </location>
</feature>
<organism evidence="2 3">
    <name type="scientific">Peronospora destructor</name>
    <dbReference type="NCBI Taxonomy" id="86335"/>
    <lineage>
        <taxon>Eukaryota</taxon>
        <taxon>Sar</taxon>
        <taxon>Stramenopiles</taxon>
        <taxon>Oomycota</taxon>
        <taxon>Peronosporomycetes</taxon>
        <taxon>Peronosporales</taxon>
        <taxon>Peronosporaceae</taxon>
        <taxon>Peronospora</taxon>
    </lineage>
</organism>
<evidence type="ECO:0000313" key="2">
    <source>
        <dbReference type="EMBL" id="CAI5722439.1"/>
    </source>
</evidence>
<sequence length="173" mass="19769">MRMSMMRTDKLKANAPTGAVGERTKRSHRDQYKRATDEYVSAPPIHPNYRNVQAGENLRRILREPSRRFVGAFDPSAAAKFEPSRRSGDSVGQRYQFRFRRGGRRAAATALQTPAAPLQRTSRRNREYYDEATVDRKRSAVIAAVGKSGEVDGNCEQRLCDRSDRPARTRRKR</sequence>
<feature type="region of interest" description="Disordered" evidence="1">
    <location>
        <begin position="1"/>
        <end position="35"/>
    </location>
</feature>
<proteinExistence type="predicted"/>
<dbReference type="Proteomes" id="UP001162029">
    <property type="component" value="Unassembled WGS sequence"/>
</dbReference>